<feature type="transmembrane region" description="Helical" evidence="5">
    <location>
        <begin position="6"/>
        <end position="27"/>
    </location>
</feature>
<keyword evidence="2 5" id="KW-0812">Transmembrane</keyword>
<evidence type="ECO:0000313" key="7">
    <source>
        <dbReference type="Proteomes" id="UP000823201"/>
    </source>
</evidence>
<feature type="transmembrane region" description="Helical" evidence="5">
    <location>
        <begin position="34"/>
        <end position="53"/>
    </location>
</feature>
<dbReference type="EMBL" id="JAFBEV010000018">
    <property type="protein sequence ID" value="MBM7658516.1"/>
    <property type="molecule type" value="Genomic_DNA"/>
</dbReference>
<keyword evidence="7" id="KW-1185">Reference proteome</keyword>
<evidence type="ECO:0000256" key="2">
    <source>
        <dbReference type="ARBA" id="ARBA00022692"/>
    </source>
</evidence>
<evidence type="ECO:0000256" key="5">
    <source>
        <dbReference type="SAM" id="Phobius"/>
    </source>
</evidence>
<accession>A0ABS2QA35</accession>
<evidence type="ECO:0000256" key="3">
    <source>
        <dbReference type="ARBA" id="ARBA00022989"/>
    </source>
</evidence>
<proteinExistence type="predicted"/>
<keyword evidence="1" id="KW-1003">Cell membrane</keyword>
<evidence type="ECO:0000313" key="6">
    <source>
        <dbReference type="EMBL" id="MBM7658516.1"/>
    </source>
</evidence>
<evidence type="ECO:0000256" key="1">
    <source>
        <dbReference type="ARBA" id="ARBA00022475"/>
    </source>
</evidence>
<feature type="transmembrane region" description="Helical" evidence="5">
    <location>
        <begin position="59"/>
        <end position="79"/>
    </location>
</feature>
<comment type="caution">
    <text evidence="6">The sequence shown here is derived from an EMBL/GenBank/DDBJ whole genome shotgun (WGS) entry which is preliminary data.</text>
</comment>
<evidence type="ECO:0000256" key="4">
    <source>
        <dbReference type="ARBA" id="ARBA00023136"/>
    </source>
</evidence>
<dbReference type="RefSeq" id="WP_205007073.1">
    <property type="nucleotide sequence ID" value="NZ_CBCRXA010000017.1"/>
</dbReference>
<feature type="transmembrane region" description="Helical" evidence="5">
    <location>
        <begin position="86"/>
        <end position="106"/>
    </location>
</feature>
<keyword evidence="4 5" id="KW-0472">Membrane</keyword>
<organism evidence="6 7">
    <name type="scientific">Sporolactobacillus spathodeae</name>
    <dbReference type="NCBI Taxonomy" id="1465502"/>
    <lineage>
        <taxon>Bacteria</taxon>
        <taxon>Bacillati</taxon>
        <taxon>Bacillota</taxon>
        <taxon>Bacilli</taxon>
        <taxon>Bacillales</taxon>
        <taxon>Sporolactobacillaceae</taxon>
        <taxon>Sporolactobacillus</taxon>
    </lineage>
</organism>
<dbReference type="InterPro" id="IPR010899">
    <property type="entry name" value="UPF0344"/>
</dbReference>
<gene>
    <name evidence="6" type="ORF">JOC27_001969</name>
</gene>
<reference evidence="6 7" key="1">
    <citation type="submission" date="2021-01" db="EMBL/GenBank/DDBJ databases">
        <title>Genomic Encyclopedia of Type Strains, Phase IV (KMG-IV): sequencing the most valuable type-strain genomes for metagenomic binning, comparative biology and taxonomic classification.</title>
        <authorList>
            <person name="Goeker M."/>
        </authorList>
    </citation>
    <scope>NUCLEOTIDE SEQUENCE [LARGE SCALE GENOMIC DNA]</scope>
    <source>
        <strain evidence="6 7">DSM 100968</strain>
    </source>
</reference>
<dbReference type="Pfam" id="PF07457">
    <property type="entry name" value="DUF1516"/>
    <property type="match status" value="1"/>
</dbReference>
<sequence>MREILAHVHAFVWPVMILFFLISVALPKQKAWNMILRLSYLIMILSGAILLTFKQFPPMLMLKGILAILLIGLMEMTLARRGKQKSFVPFLVIAAIVFVFVLLIGYRVI</sequence>
<name>A0ABS2QA35_9BACL</name>
<keyword evidence="3 5" id="KW-1133">Transmembrane helix</keyword>
<dbReference type="Proteomes" id="UP000823201">
    <property type="component" value="Unassembled WGS sequence"/>
</dbReference>
<protein>
    <submittedName>
        <fullName evidence="6">Membrane protein YccC</fullName>
    </submittedName>
</protein>